<dbReference type="AlphaFoldDB" id="A0A0B7ABK5"/>
<protein>
    <submittedName>
        <fullName evidence="1">Uncharacterized protein</fullName>
    </submittedName>
</protein>
<evidence type="ECO:0000313" key="2">
    <source>
        <dbReference type="EMBL" id="CEK78149.1"/>
    </source>
</evidence>
<gene>
    <name evidence="1" type="primary">ORF108585</name>
    <name evidence="2" type="synonym">ORF108587</name>
</gene>
<name>A0A0B7ABK5_9EUPU</name>
<accession>A0A0B7ABK5</accession>
<reference evidence="1" key="1">
    <citation type="submission" date="2014-12" db="EMBL/GenBank/DDBJ databases">
        <title>Insight into the proteome of Arion vulgaris.</title>
        <authorList>
            <person name="Aradska J."/>
            <person name="Bulat T."/>
            <person name="Smidak R."/>
            <person name="Sarate P."/>
            <person name="Gangsoo J."/>
            <person name="Sialana F."/>
            <person name="Bilban M."/>
            <person name="Lubec G."/>
        </authorList>
    </citation>
    <scope>NUCLEOTIDE SEQUENCE</scope>
    <source>
        <tissue evidence="1">Skin</tissue>
    </source>
</reference>
<organism evidence="1">
    <name type="scientific">Arion vulgaris</name>
    <dbReference type="NCBI Taxonomy" id="1028688"/>
    <lineage>
        <taxon>Eukaryota</taxon>
        <taxon>Metazoa</taxon>
        <taxon>Spiralia</taxon>
        <taxon>Lophotrochozoa</taxon>
        <taxon>Mollusca</taxon>
        <taxon>Gastropoda</taxon>
        <taxon>Heterobranchia</taxon>
        <taxon>Euthyneura</taxon>
        <taxon>Panpulmonata</taxon>
        <taxon>Eupulmonata</taxon>
        <taxon>Stylommatophora</taxon>
        <taxon>Helicina</taxon>
        <taxon>Arionoidea</taxon>
        <taxon>Arionidae</taxon>
        <taxon>Arion</taxon>
    </lineage>
</organism>
<dbReference type="EMBL" id="HACG01031283">
    <property type="protein sequence ID" value="CEK78148.1"/>
    <property type="molecule type" value="Transcribed_RNA"/>
</dbReference>
<evidence type="ECO:0000313" key="1">
    <source>
        <dbReference type="EMBL" id="CEK78148.1"/>
    </source>
</evidence>
<dbReference type="EMBL" id="HACG01031284">
    <property type="protein sequence ID" value="CEK78149.1"/>
    <property type="molecule type" value="Transcribed_RNA"/>
</dbReference>
<proteinExistence type="predicted"/>
<sequence length="62" mass="7271">MAPSLSAEMARHLSRMLHELRNFRNNPRDLQKKTAHMTQPGFESTTFIKPSKHRNHFTIKTP</sequence>